<accession>A0ABS2UW43</accession>
<evidence type="ECO:0000256" key="1">
    <source>
        <dbReference type="SAM" id="MobiDB-lite"/>
    </source>
</evidence>
<feature type="region of interest" description="Disordered" evidence="1">
    <location>
        <begin position="750"/>
        <end position="780"/>
    </location>
</feature>
<feature type="region of interest" description="Disordered" evidence="1">
    <location>
        <begin position="243"/>
        <end position="290"/>
    </location>
</feature>
<dbReference type="CDD" id="cd01029">
    <property type="entry name" value="TOPRIM_primases"/>
    <property type="match status" value="1"/>
</dbReference>
<dbReference type="RefSeq" id="WP_205375619.1">
    <property type="nucleotide sequence ID" value="NZ_JAFEJA010000001.1"/>
</dbReference>
<protein>
    <submittedName>
        <fullName evidence="2">DUF3987 domain-containing protein</fullName>
    </submittedName>
</protein>
<dbReference type="EMBL" id="JAFEJA010000001">
    <property type="protein sequence ID" value="MBM9621801.1"/>
    <property type="molecule type" value="Genomic_DNA"/>
</dbReference>
<dbReference type="SUPFAM" id="SSF56731">
    <property type="entry name" value="DNA primase core"/>
    <property type="match status" value="1"/>
</dbReference>
<dbReference type="Gene3D" id="3.40.1360.10">
    <property type="match status" value="1"/>
</dbReference>
<comment type="caution">
    <text evidence="2">The sequence shown here is derived from an EMBL/GenBank/DDBJ whole genome shotgun (WGS) entry which is preliminary data.</text>
</comment>
<dbReference type="InterPro" id="IPR025048">
    <property type="entry name" value="DUF3987"/>
</dbReference>
<evidence type="ECO:0000313" key="2">
    <source>
        <dbReference type="EMBL" id="MBM9621801.1"/>
    </source>
</evidence>
<organism evidence="2 3">
    <name type="scientific">Streptomyces zhihengii</name>
    <dbReference type="NCBI Taxonomy" id="1818004"/>
    <lineage>
        <taxon>Bacteria</taxon>
        <taxon>Bacillati</taxon>
        <taxon>Actinomycetota</taxon>
        <taxon>Actinomycetes</taxon>
        <taxon>Kitasatosporales</taxon>
        <taxon>Streptomycetaceae</taxon>
        <taxon>Streptomyces</taxon>
    </lineage>
</organism>
<name>A0ABS2UW43_9ACTN</name>
<evidence type="ECO:0000313" key="3">
    <source>
        <dbReference type="Proteomes" id="UP000664109"/>
    </source>
</evidence>
<gene>
    <name evidence="2" type="ORF">JE024_24315</name>
</gene>
<dbReference type="Proteomes" id="UP000664109">
    <property type="component" value="Unassembled WGS sequence"/>
</dbReference>
<dbReference type="Pfam" id="PF13148">
    <property type="entry name" value="DUF3987"/>
    <property type="match status" value="1"/>
</dbReference>
<keyword evidence="3" id="KW-1185">Reference proteome</keyword>
<proteinExistence type="predicted"/>
<sequence>MSAFSRVTDALQAHGSRGRGTAWQCVAHEDRSPSLSVTNGNKGVVINCHAGCPTEDVVSTLGLTMADLFDEPLEKHVRPQVVAEYPYVDEHGEVLLTVKRLEPGYDGERKTFRQYRPDGTAGVKGIRRVLYRLPEVIREAQAGGTILVVEGEKDVDNLAAIGAVATCNIGGAGKWADEYTQFLRGAAEVVVISDRDEPGYKHSAAVATSIHRAGIPVRVLEPARGKDVSDHLAADLGFDALVPVDRTAPPKNDSTNSSEPPERRVPPSTGITGMENEGGGASWEPPIPVPTYQLPPFPTDALGAPLAAWVRAQSESLNVSEDLVAFSALGTVSTALGGRRRIHVKDGWEDENVCLYLLGLAGSSARKTPALDAASAALREQTALLREDRRAEVDENDQKIRIAEAEMATAERLAASGKGSPEDARAVLDTLRDLRDKPGLPKTLVGDVTLEALGKLMGENGGRMGLLESEAGFFKACAGLYGNGRADITLVLKAYSGTGHDIERIMRGSTWMPHTALSIALIVQPGVVEQMEKDNPEFKSSGFLNRFLYSLPAPMPPGSFDTPTVPAAVRDDYNQRIGALFQKVWTAENITTVHLTHDARKRFADFYNEIEQRKAENGDLHDLAEWAGKLCGQILRVAACLTLFDDHGATEINEEGMGRALSLAPYLITHARAAFALMSRDGDGGRKLLRDILDRLRDLADTEGTVTLRKVRESFKGRLATGGGNVDAEAVQEAMEQLEDLGWVAEILAPPRKPGQRGARPSPKYDIHPLILNPPSKETP</sequence>
<dbReference type="InterPro" id="IPR034154">
    <property type="entry name" value="TOPRIM_DnaG/twinkle"/>
</dbReference>
<reference evidence="2 3" key="1">
    <citation type="journal article" date="2016" name="Arch. Microbiol.">
        <title>Streptomyces zhihengii sp. nov., isolated from rhizospheric soil of Psammosilene tunicoides.</title>
        <authorList>
            <person name="Huang M.J."/>
            <person name="Fei J.J."/>
            <person name="Salam N."/>
            <person name="Kim C.J."/>
            <person name="Hozzein W.N."/>
            <person name="Xiao M."/>
            <person name="Huang H.Q."/>
            <person name="Li W.J."/>
        </authorList>
    </citation>
    <scope>NUCLEOTIDE SEQUENCE [LARGE SCALE GENOMIC DNA]</scope>
    <source>
        <strain evidence="2 3">YIM T102</strain>
    </source>
</reference>